<dbReference type="PaxDb" id="39947-A0A0P0Y5J8"/>
<keyword evidence="3" id="KW-1185">Reference proteome</keyword>
<proteinExistence type="predicted"/>
<gene>
    <name evidence="2" type="ordered locus">Os11g0696501</name>
    <name evidence="2" type="ORF">OSNPB_110696501</name>
</gene>
<organism evidence="2 3">
    <name type="scientific">Oryza sativa subsp. japonica</name>
    <name type="common">Rice</name>
    <dbReference type="NCBI Taxonomy" id="39947"/>
    <lineage>
        <taxon>Eukaryota</taxon>
        <taxon>Viridiplantae</taxon>
        <taxon>Streptophyta</taxon>
        <taxon>Embryophyta</taxon>
        <taxon>Tracheophyta</taxon>
        <taxon>Spermatophyta</taxon>
        <taxon>Magnoliopsida</taxon>
        <taxon>Liliopsida</taxon>
        <taxon>Poales</taxon>
        <taxon>Poaceae</taxon>
        <taxon>BOP clade</taxon>
        <taxon>Oryzoideae</taxon>
        <taxon>Oryzeae</taxon>
        <taxon>Oryzinae</taxon>
        <taxon>Oryza</taxon>
        <taxon>Oryza sativa</taxon>
    </lineage>
</organism>
<sequence length="447" mass="45540">MRATDIDEANLVGVERQQLVVVLEEDDALACAVKGEGLVLVGADVLPAEGGVLGDVVEVAEPHERHVLVGEGVVNVGLPHLALVDGLHAVGGEEVHERVAVGVVLPALAAVEVEASLERGGAGLGAGVAEPGGVVGHDADGVAVGDDVAVEAPVAADGLRQEARVGARRDAVDAVVRAHDAAHVAVADAHLEWPLERLHHVALIDARVELEPRVVVPVVEVVGGVVLAARRRLERPRVRVAAGGDRLVPGDVLHAADEVDGVAADDVRVLAGRLQSSPPPRVAHHVDVGAPVRQPSLPHVVHRPRLQGLVEGGGAVDDVGEDGGVVDGGDAGVEVRRGEVVELGGGAGAGEAMQRLRPPPVRRQADAGSAVGPVAEGADLLLHGHPADEVADTVGVRQRRVAVAELRHVQAQAGEPRRVAHLGVHLGGDAADGSVGRRGARGGRGGQ</sequence>
<reference evidence="2 3" key="2">
    <citation type="journal article" date="2013" name="Plant Cell Physiol.">
        <title>Rice Annotation Project Database (RAP-DB): an integrative and interactive database for rice genomics.</title>
        <authorList>
            <person name="Sakai H."/>
            <person name="Lee S.S."/>
            <person name="Tanaka T."/>
            <person name="Numa H."/>
            <person name="Kim J."/>
            <person name="Kawahara Y."/>
            <person name="Wakimoto H."/>
            <person name="Yang C.C."/>
            <person name="Iwamoto M."/>
            <person name="Abe T."/>
            <person name="Yamada Y."/>
            <person name="Muto A."/>
            <person name="Inokuchi H."/>
            <person name="Ikemura T."/>
            <person name="Matsumoto T."/>
            <person name="Sasaki T."/>
            <person name="Itoh T."/>
        </authorList>
    </citation>
    <scope>NUCLEOTIDE SEQUENCE [LARGE SCALE GENOMIC DNA]</scope>
    <source>
        <strain evidence="3">cv. Nipponbare</strain>
    </source>
</reference>
<reference evidence="3" key="1">
    <citation type="journal article" date="2005" name="Nature">
        <title>The map-based sequence of the rice genome.</title>
        <authorList>
            <consortium name="International rice genome sequencing project (IRGSP)"/>
            <person name="Matsumoto T."/>
            <person name="Wu J."/>
            <person name="Kanamori H."/>
            <person name="Katayose Y."/>
            <person name="Fujisawa M."/>
            <person name="Namiki N."/>
            <person name="Mizuno H."/>
            <person name="Yamamoto K."/>
            <person name="Antonio B.A."/>
            <person name="Baba T."/>
            <person name="Sakata K."/>
            <person name="Nagamura Y."/>
            <person name="Aoki H."/>
            <person name="Arikawa K."/>
            <person name="Arita K."/>
            <person name="Bito T."/>
            <person name="Chiden Y."/>
            <person name="Fujitsuka N."/>
            <person name="Fukunaka R."/>
            <person name="Hamada M."/>
            <person name="Harada C."/>
            <person name="Hayashi A."/>
            <person name="Hijishita S."/>
            <person name="Honda M."/>
            <person name="Hosokawa S."/>
            <person name="Ichikawa Y."/>
            <person name="Idonuma A."/>
            <person name="Iijima M."/>
            <person name="Ikeda M."/>
            <person name="Ikeno M."/>
            <person name="Ito K."/>
            <person name="Ito S."/>
            <person name="Ito T."/>
            <person name="Ito Y."/>
            <person name="Ito Y."/>
            <person name="Iwabuchi A."/>
            <person name="Kamiya K."/>
            <person name="Karasawa W."/>
            <person name="Kurita K."/>
            <person name="Katagiri S."/>
            <person name="Kikuta A."/>
            <person name="Kobayashi H."/>
            <person name="Kobayashi N."/>
            <person name="Machita K."/>
            <person name="Maehara T."/>
            <person name="Masukawa M."/>
            <person name="Mizubayashi T."/>
            <person name="Mukai Y."/>
            <person name="Nagasaki H."/>
            <person name="Nagata Y."/>
            <person name="Naito S."/>
            <person name="Nakashima M."/>
            <person name="Nakama Y."/>
            <person name="Nakamichi Y."/>
            <person name="Nakamura M."/>
            <person name="Meguro A."/>
            <person name="Negishi M."/>
            <person name="Ohta I."/>
            <person name="Ohta T."/>
            <person name="Okamoto M."/>
            <person name="Ono N."/>
            <person name="Saji S."/>
            <person name="Sakaguchi M."/>
            <person name="Sakai K."/>
            <person name="Shibata M."/>
            <person name="Shimokawa T."/>
            <person name="Song J."/>
            <person name="Takazaki Y."/>
            <person name="Terasawa K."/>
            <person name="Tsugane M."/>
            <person name="Tsuji K."/>
            <person name="Ueda S."/>
            <person name="Waki K."/>
            <person name="Yamagata H."/>
            <person name="Yamamoto M."/>
            <person name="Yamamoto S."/>
            <person name="Yamane H."/>
            <person name="Yoshiki S."/>
            <person name="Yoshihara R."/>
            <person name="Yukawa K."/>
            <person name="Zhong H."/>
            <person name="Yano M."/>
            <person name="Yuan Q."/>
            <person name="Ouyang S."/>
            <person name="Liu J."/>
            <person name="Jones K.M."/>
            <person name="Gansberger K."/>
            <person name="Moffat K."/>
            <person name="Hill J."/>
            <person name="Bera J."/>
            <person name="Fadrosh D."/>
            <person name="Jin S."/>
            <person name="Johri S."/>
            <person name="Kim M."/>
            <person name="Overton L."/>
            <person name="Reardon M."/>
            <person name="Tsitrin T."/>
            <person name="Vuong H."/>
            <person name="Weaver B."/>
            <person name="Ciecko A."/>
            <person name="Tallon L."/>
            <person name="Jackson J."/>
            <person name="Pai G."/>
            <person name="Aken S.V."/>
            <person name="Utterback T."/>
            <person name="Reidmuller S."/>
            <person name="Feldblyum T."/>
            <person name="Hsiao J."/>
            <person name="Zismann V."/>
            <person name="Iobst S."/>
            <person name="de Vazeille A.R."/>
            <person name="Buell C.R."/>
            <person name="Ying K."/>
            <person name="Li Y."/>
            <person name="Lu T."/>
            <person name="Huang Y."/>
            <person name="Zhao Q."/>
            <person name="Feng Q."/>
            <person name="Zhang L."/>
            <person name="Zhu J."/>
            <person name="Weng Q."/>
            <person name="Mu J."/>
            <person name="Lu Y."/>
            <person name="Fan D."/>
            <person name="Liu Y."/>
            <person name="Guan J."/>
            <person name="Zhang Y."/>
            <person name="Yu S."/>
            <person name="Liu X."/>
            <person name="Zhang Y."/>
            <person name="Hong G."/>
            <person name="Han B."/>
            <person name="Choisne N."/>
            <person name="Demange N."/>
            <person name="Orjeda G."/>
            <person name="Samain S."/>
            <person name="Cattolico L."/>
            <person name="Pelletier E."/>
            <person name="Couloux A."/>
            <person name="Segurens B."/>
            <person name="Wincker P."/>
            <person name="D'Hont A."/>
            <person name="Scarpelli C."/>
            <person name="Weissenbach J."/>
            <person name="Salanoubat M."/>
            <person name="Quetier F."/>
            <person name="Yu Y."/>
            <person name="Kim H.R."/>
            <person name="Rambo T."/>
            <person name="Currie J."/>
            <person name="Collura K."/>
            <person name="Luo M."/>
            <person name="Yang T."/>
            <person name="Ammiraju J.S.S."/>
            <person name="Engler F."/>
            <person name="Soderlund C."/>
            <person name="Wing R.A."/>
            <person name="Palmer L.E."/>
            <person name="de la Bastide M."/>
            <person name="Spiegel L."/>
            <person name="Nascimento L."/>
            <person name="Zutavern T."/>
            <person name="O'Shaughnessy A."/>
            <person name="Dike S."/>
            <person name="Dedhia N."/>
            <person name="Preston R."/>
            <person name="Balija V."/>
            <person name="McCombie W.R."/>
            <person name="Chow T."/>
            <person name="Chen H."/>
            <person name="Chung M."/>
            <person name="Chen C."/>
            <person name="Shaw J."/>
            <person name="Wu H."/>
            <person name="Hsiao K."/>
            <person name="Chao Y."/>
            <person name="Chu M."/>
            <person name="Cheng C."/>
            <person name="Hour A."/>
            <person name="Lee P."/>
            <person name="Lin S."/>
            <person name="Lin Y."/>
            <person name="Liou J."/>
            <person name="Liu S."/>
            <person name="Hsing Y."/>
            <person name="Raghuvanshi S."/>
            <person name="Mohanty A."/>
            <person name="Bharti A.K."/>
            <person name="Gaur A."/>
            <person name="Gupta V."/>
            <person name="Kumar D."/>
            <person name="Ravi V."/>
            <person name="Vij S."/>
            <person name="Kapur A."/>
            <person name="Khurana P."/>
            <person name="Khurana P."/>
            <person name="Khurana J.P."/>
            <person name="Tyagi A.K."/>
            <person name="Gaikwad K."/>
            <person name="Singh A."/>
            <person name="Dalal V."/>
            <person name="Srivastava S."/>
            <person name="Dixit A."/>
            <person name="Pal A.K."/>
            <person name="Ghazi I.A."/>
            <person name="Yadav M."/>
            <person name="Pandit A."/>
            <person name="Bhargava A."/>
            <person name="Sureshbabu K."/>
            <person name="Batra K."/>
            <person name="Sharma T.R."/>
            <person name="Mohapatra T."/>
            <person name="Singh N.K."/>
            <person name="Messing J."/>
            <person name="Nelson A.B."/>
            <person name="Fuks G."/>
            <person name="Kavchok S."/>
            <person name="Keizer G."/>
            <person name="Linton E."/>
            <person name="Llaca V."/>
            <person name="Song R."/>
            <person name="Tanyolac B."/>
            <person name="Young S."/>
            <person name="Ho-Il K."/>
            <person name="Hahn J.H."/>
            <person name="Sangsakoo G."/>
            <person name="Vanavichit A."/>
            <person name="de Mattos Luiz.A.T."/>
            <person name="Zimmer P.D."/>
            <person name="Malone G."/>
            <person name="Dellagostin O."/>
            <person name="de Oliveira A.C."/>
            <person name="Bevan M."/>
            <person name="Bancroft I."/>
            <person name="Minx P."/>
            <person name="Cordum H."/>
            <person name="Wilson R."/>
            <person name="Cheng Z."/>
            <person name="Jin W."/>
            <person name="Jiang J."/>
            <person name="Leong S.A."/>
            <person name="Iwama H."/>
            <person name="Gojobori T."/>
            <person name="Itoh T."/>
            <person name="Niimura Y."/>
            <person name="Fujii Y."/>
            <person name="Habara T."/>
            <person name="Sakai H."/>
            <person name="Sato Y."/>
            <person name="Wilson G."/>
            <person name="Kumar K."/>
            <person name="McCouch S."/>
            <person name="Juretic N."/>
            <person name="Hoen D."/>
            <person name="Wright S."/>
            <person name="Bruskiewich R."/>
            <person name="Bureau T."/>
            <person name="Miyao A."/>
            <person name="Hirochika H."/>
            <person name="Nishikawa T."/>
            <person name="Kadowaki K."/>
            <person name="Sugiura M."/>
            <person name="Burr B."/>
            <person name="Sasaki T."/>
        </authorList>
    </citation>
    <scope>NUCLEOTIDE SEQUENCE [LARGE SCALE GENOMIC DNA]</scope>
    <source>
        <strain evidence="3">cv. Nipponbare</strain>
    </source>
</reference>
<evidence type="ECO:0000256" key="1">
    <source>
        <dbReference type="SAM" id="MobiDB-lite"/>
    </source>
</evidence>
<dbReference type="Gramene" id="Os11t0696501-00">
    <property type="protein sequence ID" value="Os11t0696501-00"/>
    <property type="gene ID" value="Os11g0696501"/>
</dbReference>
<reference evidence="2 3" key="3">
    <citation type="journal article" date="2013" name="Rice">
        <title>Improvement of the Oryza sativa Nipponbare reference genome using next generation sequence and optical map data.</title>
        <authorList>
            <person name="Kawahara Y."/>
            <person name="de la Bastide M."/>
            <person name="Hamilton J.P."/>
            <person name="Kanamori H."/>
            <person name="McCombie W.R."/>
            <person name="Ouyang S."/>
            <person name="Schwartz D.C."/>
            <person name="Tanaka T."/>
            <person name="Wu J."/>
            <person name="Zhou S."/>
            <person name="Childs K.L."/>
            <person name="Davidson R.M."/>
            <person name="Lin H."/>
            <person name="Quesada-Ocampo L."/>
            <person name="Vaillancourt B."/>
            <person name="Sakai H."/>
            <person name="Lee S.S."/>
            <person name="Kim J."/>
            <person name="Numa H."/>
            <person name="Itoh T."/>
            <person name="Buell C.R."/>
            <person name="Matsumoto T."/>
        </authorList>
    </citation>
    <scope>NUCLEOTIDE SEQUENCE [LARGE SCALE GENOMIC DNA]</scope>
    <source>
        <strain evidence="3">cv. Nipponbare</strain>
    </source>
</reference>
<feature type="region of interest" description="Disordered" evidence="1">
    <location>
        <begin position="424"/>
        <end position="447"/>
    </location>
</feature>
<accession>A0A0P0Y5J8</accession>
<dbReference type="Proteomes" id="UP000059680">
    <property type="component" value="Chromosome 11"/>
</dbReference>
<name>A0A0P0Y5J8_ORYSJ</name>
<dbReference type="AlphaFoldDB" id="A0A0P0Y5J8"/>
<evidence type="ECO:0000313" key="2">
    <source>
        <dbReference type="EMBL" id="BAT15351.1"/>
    </source>
</evidence>
<evidence type="ECO:0000313" key="3">
    <source>
        <dbReference type="Proteomes" id="UP000059680"/>
    </source>
</evidence>
<protein>
    <submittedName>
        <fullName evidence="2">Os11g0696501 protein</fullName>
    </submittedName>
</protein>
<dbReference type="EMBL" id="AP014967">
    <property type="protein sequence ID" value="BAT15351.1"/>
    <property type="molecule type" value="Genomic_DNA"/>
</dbReference>
<dbReference type="InParanoid" id="A0A0P0Y5J8"/>